<comment type="caution">
    <text evidence="1">The sequence shown here is derived from an EMBL/GenBank/DDBJ whole genome shotgun (WGS) entry which is preliminary data.</text>
</comment>
<dbReference type="EMBL" id="JAIQCJ010002315">
    <property type="protein sequence ID" value="KAJ8777451.1"/>
    <property type="molecule type" value="Genomic_DNA"/>
</dbReference>
<proteinExistence type="predicted"/>
<name>A0AB34GCP4_ESCRO</name>
<evidence type="ECO:0000313" key="2">
    <source>
        <dbReference type="Proteomes" id="UP001159641"/>
    </source>
</evidence>
<accession>A0AB34GCP4</accession>
<protein>
    <submittedName>
        <fullName evidence="1">Uncharacterized protein</fullName>
    </submittedName>
</protein>
<dbReference type="AlphaFoldDB" id="A0AB34GCP4"/>
<evidence type="ECO:0000313" key="1">
    <source>
        <dbReference type="EMBL" id="KAJ8777451.1"/>
    </source>
</evidence>
<organism evidence="1 2">
    <name type="scientific">Eschrichtius robustus</name>
    <name type="common">California gray whale</name>
    <name type="synonym">Eschrichtius gibbosus</name>
    <dbReference type="NCBI Taxonomy" id="9764"/>
    <lineage>
        <taxon>Eukaryota</taxon>
        <taxon>Metazoa</taxon>
        <taxon>Chordata</taxon>
        <taxon>Craniata</taxon>
        <taxon>Vertebrata</taxon>
        <taxon>Euteleostomi</taxon>
        <taxon>Mammalia</taxon>
        <taxon>Eutheria</taxon>
        <taxon>Laurasiatheria</taxon>
        <taxon>Artiodactyla</taxon>
        <taxon>Whippomorpha</taxon>
        <taxon>Cetacea</taxon>
        <taxon>Mysticeti</taxon>
        <taxon>Eschrichtiidae</taxon>
        <taxon>Eschrichtius</taxon>
    </lineage>
</organism>
<dbReference type="Proteomes" id="UP001159641">
    <property type="component" value="Unassembled WGS sequence"/>
</dbReference>
<sequence length="144" mass="15992">MGNPRALSKQLLWNHLLNYSHLLGAGAVNNLQESLMQFSKPRKLVITINLGARFMTTSMYDPGKPLSQDQSMIRAGPAFEHGALRTGCISISQPFQVSQAHLSQPRLSQDSYLGSMALSQDSIYSMYQGQQAYQPSRVMGLPQY</sequence>
<gene>
    <name evidence="1" type="ORF">J1605_014834</name>
</gene>
<keyword evidence="2" id="KW-1185">Reference proteome</keyword>
<reference evidence="1 2" key="1">
    <citation type="submission" date="2022-11" db="EMBL/GenBank/DDBJ databases">
        <title>Whole genome sequence of Eschrichtius robustus ER-17-0199.</title>
        <authorList>
            <person name="Bruniche-Olsen A."/>
            <person name="Black A.N."/>
            <person name="Fields C.J."/>
            <person name="Walden K."/>
            <person name="Dewoody J.A."/>
        </authorList>
    </citation>
    <scope>NUCLEOTIDE SEQUENCE [LARGE SCALE GENOMIC DNA]</scope>
    <source>
        <strain evidence="1">ER-17-0199</strain>
        <tissue evidence="1">Blubber</tissue>
    </source>
</reference>